<dbReference type="EMBL" id="SHLA01000001">
    <property type="protein sequence ID" value="RZU61237.1"/>
    <property type="molecule type" value="Genomic_DNA"/>
</dbReference>
<organism evidence="2 3">
    <name type="scientific">Zhihengliuella halotolerans</name>
    <dbReference type="NCBI Taxonomy" id="370736"/>
    <lineage>
        <taxon>Bacteria</taxon>
        <taxon>Bacillati</taxon>
        <taxon>Actinomycetota</taxon>
        <taxon>Actinomycetes</taxon>
        <taxon>Micrococcales</taxon>
        <taxon>Micrococcaceae</taxon>
        <taxon>Zhihengliuella</taxon>
    </lineage>
</organism>
<feature type="transmembrane region" description="Helical" evidence="1">
    <location>
        <begin position="50"/>
        <end position="70"/>
    </location>
</feature>
<protein>
    <submittedName>
        <fullName evidence="2">Uncharacterized protein</fullName>
    </submittedName>
</protein>
<accession>A0A4Q8AAT9</accession>
<keyword evidence="1" id="KW-1133">Transmembrane helix</keyword>
<proteinExistence type="predicted"/>
<dbReference type="AlphaFoldDB" id="A0A4Q8AAT9"/>
<comment type="caution">
    <text evidence="2">The sequence shown here is derived from an EMBL/GenBank/DDBJ whole genome shotgun (WGS) entry which is preliminary data.</text>
</comment>
<evidence type="ECO:0000313" key="3">
    <source>
        <dbReference type="Proteomes" id="UP000292685"/>
    </source>
</evidence>
<keyword evidence="1" id="KW-0472">Membrane</keyword>
<dbReference type="NCBIfam" id="NF038083">
    <property type="entry name" value="CU044_5270_fam"/>
    <property type="match status" value="1"/>
</dbReference>
<keyword evidence="1" id="KW-0812">Transmembrane</keyword>
<dbReference type="RefSeq" id="WP_130449505.1">
    <property type="nucleotide sequence ID" value="NZ_SHLA01000001.1"/>
</dbReference>
<dbReference type="Proteomes" id="UP000292685">
    <property type="component" value="Unassembled WGS sequence"/>
</dbReference>
<name>A0A4Q8AAT9_9MICC</name>
<evidence type="ECO:0000313" key="2">
    <source>
        <dbReference type="EMBL" id="RZU61237.1"/>
    </source>
</evidence>
<evidence type="ECO:0000256" key="1">
    <source>
        <dbReference type="SAM" id="Phobius"/>
    </source>
</evidence>
<reference evidence="2 3" key="1">
    <citation type="submission" date="2019-02" db="EMBL/GenBank/DDBJ databases">
        <title>Sequencing the genomes of 1000 actinobacteria strains.</title>
        <authorList>
            <person name="Klenk H.-P."/>
        </authorList>
    </citation>
    <scope>NUCLEOTIDE SEQUENCE [LARGE SCALE GENOMIC DNA]</scope>
    <source>
        <strain evidence="2 3">DSM 17364</strain>
    </source>
</reference>
<dbReference type="InterPro" id="IPR047789">
    <property type="entry name" value="CU044_5270-like"/>
</dbReference>
<keyword evidence="3" id="KW-1185">Reference proteome</keyword>
<gene>
    <name evidence="2" type="ORF">EV380_0800</name>
</gene>
<sequence>MKTQQNMNPQRRDAMRAMIVAEVDAASPHPKKTPHTLVHGFAAAVRRREVVAGVAVAAVAAAAFVAVDLVRPADWHGTAPAAAAEVLHAAAANTIRTADPVVGTGQYLKVHTEDMHAVDTGDENGDVAFGQFFETSTIYIPADHDGEWVRTGSSSLTNGFGMIDQDYFDEIFGDTAAQVHPVQRGTAAQLHASTDADVGFGPWGADPVAYMAELPRDPERLLEHMKKTTGYQGSEADQHRLFSFAADVLNSRLPDAYLRAAVYQTLALMPRVEFVDEPAEGDGRNGAIIRIIREDGVVGEDLIIDRDSGMLIGTRSVYLEDADRLEAGTVVGTTTSTIEVVDRAP</sequence>
<dbReference type="OrthoDB" id="3387554at2"/>